<evidence type="ECO:0000313" key="5">
    <source>
        <dbReference type="Proteomes" id="UP000325902"/>
    </source>
</evidence>
<dbReference type="Gene3D" id="3.40.50.1820">
    <property type="entry name" value="alpha/beta hydrolase"/>
    <property type="match status" value="1"/>
</dbReference>
<reference evidence="4" key="2">
    <citation type="journal article" date="2018" name="DNA Res.">
        <title>Comparative genome and transcriptome analyses reveal adaptations to opportunistic infections in woody plant degrading pathogens of Botryosphaeriaceae.</title>
        <authorList>
            <person name="Yan J.Y."/>
            <person name="Zhao W.S."/>
            <person name="Chen Z."/>
            <person name="Xing Q.K."/>
            <person name="Zhang W."/>
            <person name="Chethana K.W.T."/>
            <person name="Xue M.F."/>
            <person name="Xu J.P."/>
            <person name="Phillips A.J.L."/>
            <person name="Wang Y."/>
            <person name="Liu J.H."/>
            <person name="Liu M."/>
            <person name="Zhou Y."/>
            <person name="Jayawardena R.S."/>
            <person name="Manawasinghe I.S."/>
            <person name="Huang J.B."/>
            <person name="Qiao G.H."/>
            <person name="Fu C.Y."/>
            <person name="Guo F.F."/>
            <person name="Dissanayake A.J."/>
            <person name="Peng Y.L."/>
            <person name="Hyde K.D."/>
            <person name="Li X.H."/>
        </authorList>
    </citation>
    <scope>NUCLEOTIDE SEQUENCE</scope>
    <source>
        <strain evidence="4">CSS-01s</strain>
    </source>
</reference>
<comment type="caution">
    <text evidence="3">The sequence shown here is derived from an EMBL/GenBank/DDBJ whole genome shotgun (WGS) entry which is preliminary data.</text>
</comment>
<feature type="compositionally biased region" description="Polar residues" evidence="1">
    <location>
        <begin position="177"/>
        <end position="192"/>
    </location>
</feature>
<gene>
    <name evidence="3" type="primary">OpS1_0</name>
    <name evidence="4" type="ORF">BFW01_g842</name>
    <name evidence="3" type="ORF">DBV05_g7946</name>
</gene>
<proteinExistence type="predicted"/>
<dbReference type="InterPro" id="IPR001031">
    <property type="entry name" value="Thioesterase"/>
</dbReference>
<evidence type="ECO:0000313" key="4">
    <source>
        <dbReference type="EMBL" id="KAF9630280.1"/>
    </source>
</evidence>
<dbReference type="InterPro" id="IPR029058">
    <property type="entry name" value="AB_hydrolase_fold"/>
</dbReference>
<evidence type="ECO:0000256" key="1">
    <source>
        <dbReference type="SAM" id="MobiDB-lite"/>
    </source>
</evidence>
<evidence type="ECO:0000259" key="2">
    <source>
        <dbReference type="Pfam" id="PF00975"/>
    </source>
</evidence>
<reference evidence="4" key="1">
    <citation type="submission" date="2016-08" db="EMBL/GenBank/DDBJ databases">
        <authorList>
            <person name="Yan J."/>
        </authorList>
    </citation>
    <scope>NUCLEOTIDE SEQUENCE</scope>
    <source>
        <strain evidence="4">CSS-01s</strain>
    </source>
</reference>
<dbReference type="OrthoDB" id="10253869at2759"/>
<dbReference type="EMBL" id="MDYX01000040">
    <property type="protein sequence ID" value="KAF9630280.1"/>
    <property type="molecule type" value="Genomic_DNA"/>
</dbReference>
<keyword evidence="5" id="KW-1185">Reference proteome</keyword>
<protein>
    <submittedName>
        <fullName evidence="3">Orsellinic acid synthase</fullName>
    </submittedName>
</protein>
<reference evidence="3 5" key="3">
    <citation type="journal article" date="2019" name="Sci. Rep.">
        <title>A multi-omics analysis of the grapevine pathogen Lasiodiplodia theobromae reveals that temperature affects the expression of virulence- and pathogenicity-related genes.</title>
        <authorList>
            <person name="Felix C."/>
            <person name="Meneses R."/>
            <person name="Goncalves M.F.M."/>
            <person name="Tilleman L."/>
            <person name="Duarte A.S."/>
            <person name="Jorrin-Novo J.V."/>
            <person name="Van de Peer Y."/>
            <person name="Deforce D."/>
            <person name="Van Nieuwerburgh F."/>
            <person name="Esteves A.C."/>
            <person name="Alves A."/>
        </authorList>
    </citation>
    <scope>NUCLEOTIDE SEQUENCE [LARGE SCALE GENOMIC DNA]</scope>
    <source>
        <strain evidence="3 5">LA-SOL3</strain>
    </source>
</reference>
<dbReference type="Proteomes" id="UP000325902">
    <property type="component" value="Unassembled WGS sequence"/>
</dbReference>
<organism evidence="3 5">
    <name type="scientific">Lasiodiplodia theobromae</name>
    <dbReference type="NCBI Taxonomy" id="45133"/>
    <lineage>
        <taxon>Eukaryota</taxon>
        <taxon>Fungi</taxon>
        <taxon>Dikarya</taxon>
        <taxon>Ascomycota</taxon>
        <taxon>Pezizomycotina</taxon>
        <taxon>Dothideomycetes</taxon>
        <taxon>Dothideomycetes incertae sedis</taxon>
        <taxon>Botryosphaeriales</taxon>
        <taxon>Botryosphaeriaceae</taxon>
        <taxon>Lasiodiplodia</taxon>
    </lineage>
</organism>
<name>A0A5N5D6N0_9PEZI</name>
<dbReference type="AlphaFoldDB" id="A0A5N5D6N0"/>
<dbReference type="EMBL" id="VCHE01000059">
    <property type="protein sequence ID" value="KAB2573389.1"/>
    <property type="molecule type" value="Genomic_DNA"/>
</dbReference>
<sequence length="297" mass="32606">MNPQIIQTGGSPGAAPLVLIHDGSGNCAHYFRLGSLQRRVYGIHSPRARWKGGISEMADVYAELVRTVVPRGPLLLGGWSLGGIVAIEVALRLQQDPAIHVRGIVMVDSVFPHRDPLDTRPVVQTLPKFAAGCPLELQRAVRRSMALSAAMLDSWCPSARMQPAGDYFSFRERRGNSVETPPLTHTQNTPTSPDDLATPHSMGGPVQAPEKKPPQPAVPPAILLRATDHFPTPEMHLSRVDIHRSDLLLGWGRYNQSLIHAVLDLPGHHFNLFDPDHVDYTTHELSLACQMLEIGTR</sequence>
<feature type="domain" description="Thioesterase" evidence="2">
    <location>
        <begin position="16"/>
        <end position="114"/>
    </location>
</feature>
<dbReference type="Pfam" id="PF00975">
    <property type="entry name" value="Thioesterase"/>
    <property type="match status" value="1"/>
</dbReference>
<feature type="region of interest" description="Disordered" evidence="1">
    <location>
        <begin position="176"/>
        <end position="216"/>
    </location>
</feature>
<dbReference type="Proteomes" id="UP000627934">
    <property type="component" value="Unassembled WGS sequence"/>
</dbReference>
<evidence type="ECO:0000313" key="3">
    <source>
        <dbReference type="EMBL" id="KAB2573389.1"/>
    </source>
</evidence>
<dbReference type="SUPFAM" id="SSF53474">
    <property type="entry name" value="alpha/beta-Hydrolases"/>
    <property type="match status" value="1"/>
</dbReference>
<accession>A0A5N5D6N0</accession>